<evidence type="ECO:0000256" key="6">
    <source>
        <dbReference type="ARBA" id="ARBA00023136"/>
    </source>
</evidence>
<evidence type="ECO:0000256" key="3">
    <source>
        <dbReference type="ARBA" id="ARBA00022475"/>
    </source>
</evidence>
<dbReference type="Proteomes" id="UP000234789">
    <property type="component" value="Unassembled WGS sequence"/>
</dbReference>
<dbReference type="GO" id="GO:0005886">
    <property type="term" value="C:plasma membrane"/>
    <property type="evidence" value="ECO:0007669"/>
    <property type="project" value="UniProtKB-SubCell"/>
</dbReference>
<feature type="transmembrane region" description="Helical" evidence="7">
    <location>
        <begin position="59"/>
        <end position="80"/>
    </location>
</feature>
<dbReference type="PROSITE" id="PS50928">
    <property type="entry name" value="ABC_TM1"/>
    <property type="match status" value="1"/>
</dbReference>
<evidence type="ECO:0000256" key="1">
    <source>
        <dbReference type="ARBA" id="ARBA00004651"/>
    </source>
</evidence>
<dbReference type="PANTHER" id="PTHR30151">
    <property type="entry name" value="ALKANE SULFONATE ABC TRANSPORTER-RELATED, MEMBRANE SUBUNIT"/>
    <property type="match status" value="1"/>
</dbReference>
<feature type="transmembrane region" description="Helical" evidence="7">
    <location>
        <begin position="143"/>
        <end position="168"/>
    </location>
</feature>
<dbReference type="SUPFAM" id="SSF161098">
    <property type="entry name" value="MetI-like"/>
    <property type="match status" value="1"/>
</dbReference>
<dbReference type="RefSeq" id="WP_101809260.1">
    <property type="nucleotide sequence ID" value="NZ_NFEZ01000004.1"/>
</dbReference>
<proteinExistence type="inferred from homology"/>
<reference evidence="10 11" key="1">
    <citation type="submission" date="2017-05" db="EMBL/GenBank/DDBJ databases">
        <title>Functional genome analysis of Paenibacillus pasadenensis strain R16: insights on endophytic life style and antifungal activity.</title>
        <authorList>
            <person name="Passera A."/>
            <person name="Marcolungo L."/>
            <person name="Casati P."/>
            <person name="Brasca M."/>
            <person name="Quaglino F."/>
            <person name="Delledonne M."/>
        </authorList>
    </citation>
    <scope>NUCLEOTIDE SEQUENCE [LARGE SCALE GENOMIC DNA]</scope>
    <source>
        <strain evidence="10 11">R16</strain>
    </source>
</reference>
<evidence type="ECO:0000256" key="2">
    <source>
        <dbReference type="ARBA" id="ARBA00022448"/>
    </source>
</evidence>
<evidence type="ECO:0000313" key="10">
    <source>
        <dbReference type="EMBL" id="PLT46272.1"/>
    </source>
</evidence>
<evidence type="ECO:0000256" key="5">
    <source>
        <dbReference type="ARBA" id="ARBA00022989"/>
    </source>
</evidence>
<comment type="caution">
    <text evidence="10">The sequence shown here is derived from an EMBL/GenBank/DDBJ whole genome shotgun (WGS) entry which is preliminary data.</text>
</comment>
<feature type="compositionally biased region" description="Low complexity" evidence="8">
    <location>
        <begin position="26"/>
        <end position="43"/>
    </location>
</feature>
<keyword evidence="3" id="KW-1003">Cell membrane</keyword>
<sequence length="306" mass="31946">MAGSGHRGPDRNEADGREAVRRDAAADGAASGRAGAAANGAKSARARAGGRTRSRLKAAWPPLAVLAALLLLWEAAVRLWGVEAWLMPSPGRILADAWEARERLAGHAGATLSLTLLGFAGGSAAGFALAALLHLLPLVRAGVYPLLVLSQNVPIIALGPLLVIWFGFGLLPKLLLVMLVCFFPVCVAMLGGLRGADPALERYLRMIGAGRWRRFVSLELPSSAPHLFSGLKLAASYSVTSAVVAEWIGSDRGLGYFMLLSSKGFKTSLVFAGVAIVVALSLLLVAAVAGAERLALRWRSERGGAA</sequence>
<gene>
    <name evidence="10" type="ORF">B8V81_4703</name>
</gene>
<evidence type="ECO:0000259" key="9">
    <source>
        <dbReference type="PROSITE" id="PS50928"/>
    </source>
</evidence>
<feature type="transmembrane region" description="Helical" evidence="7">
    <location>
        <begin position="230"/>
        <end position="249"/>
    </location>
</feature>
<dbReference type="InterPro" id="IPR000515">
    <property type="entry name" value="MetI-like"/>
</dbReference>
<dbReference type="GO" id="GO:0055085">
    <property type="term" value="P:transmembrane transport"/>
    <property type="evidence" value="ECO:0007669"/>
    <property type="project" value="InterPro"/>
</dbReference>
<evidence type="ECO:0000256" key="4">
    <source>
        <dbReference type="ARBA" id="ARBA00022692"/>
    </source>
</evidence>
<dbReference type="Gene3D" id="1.10.3720.10">
    <property type="entry name" value="MetI-like"/>
    <property type="match status" value="1"/>
</dbReference>
<keyword evidence="11" id="KW-1185">Reference proteome</keyword>
<comment type="subcellular location">
    <subcellularLocation>
        <location evidence="1 7">Cell membrane</location>
        <topology evidence="1 7">Multi-pass membrane protein</topology>
    </subcellularLocation>
</comment>
<keyword evidence="2 7" id="KW-0813">Transport</keyword>
<feature type="transmembrane region" description="Helical" evidence="7">
    <location>
        <begin position="112"/>
        <end position="136"/>
    </location>
</feature>
<dbReference type="PANTHER" id="PTHR30151:SF20">
    <property type="entry name" value="ABC TRANSPORTER PERMEASE PROTEIN HI_0355-RELATED"/>
    <property type="match status" value="1"/>
</dbReference>
<organism evidence="10 11">
    <name type="scientific">Paenibacillus pasadenensis</name>
    <dbReference type="NCBI Taxonomy" id="217090"/>
    <lineage>
        <taxon>Bacteria</taxon>
        <taxon>Bacillati</taxon>
        <taxon>Bacillota</taxon>
        <taxon>Bacilli</taxon>
        <taxon>Bacillales</taxon>
        <taxon>Paenibacillaceae</taxon>
        <taxon>Paenibacillus</taxon>
    </lineage>
</organism>
<feature type="compositionally biased region" description="Basic and acidic residues" evidence="8">
    <location>
        <begin position="7"/>
        <end position="25"/>
    </location>
</feature>
<feature type="transmembrane region" description="Helical" evidence="7">
    <location>
        <begin position="269"/>
        <end position="291"/>
    </location>
</feature>
<keyword evidence="4 7" id="KW-0812">Transmembrane</keyword>
<dbReference type="InterPro" id="IPR035906">
    <property type="entry name" value="MetI-like_sf"/>
</dbReference>
<feature type="domain" description="ABC transmembrane type-1" evidence="9">
    <location>
        <begin position="108"/>
        <end position="289"/>
    </location>
</feature>
<feature type="transmembrane region" description="Helical" evidence="7">
    <location>
        <begin position="174"/>
        <end position="196"/>
    </location>
</feature>
<evidence type="ECO:0000256" key="8">
    <source>
        <dbReference type="SAM" id="MobiDB-lite"/>
    </source>
</evidence>
<dbReference type="EMBL" id="NFEZ01000004">
    <property type="protein sequence ID" value="PLT46272.1"/>
    <property type="molecule type" value="Genomic_DNA"/>
</dbReference>
<name>A0A2N5N7G0_9BACL</name>
<keyword evidence="5 7" id="KW-1133">Transmembrane helix</keyword>
<dbReference type="CDD" id="cd06261">
    <property type="entry name" value="TM_PBP2"/>
    <property type="match status" value="1"/>
</dbReference>
<feature type="region of interest" description="Disordered" evidence="8">
    <location>
        <begin position="1"/>
        <end position="48"/>
    </location>
</feature>
<accession>A0A2N5N7G0</accession>
<dbReference type="Pfam" id="PF00528">
    <property type="entry name" value="BPD_transp_1"/>
    <property type="match status" value="1"/>
</dbReference>
<evidence type="ECO:0000313" key="11">
    <source>
        <dbReference type="Proteomes" id="UP000234789"/>
    </source>
</evidence>
<dbReference type="AlphaFoldDB" id="A0A2N5N7G0"/>
<protein>
    <submittedName>
        <fullName evidence="10">Hydroxymethylpyrimidine ABC transporter, transmembrane component</fullName>
    </submittedName>
</protein>
<comment type="similarity">
    <text evidence="7">Belongs to the binding-protein-dependent transport system permease family.</text>
</comment>
<keyword evidence="6 7" id="KW-0472">Membrane</keyword>
<evidence type="ECO:0000256" key="7">
    <source>
        <dbReference type="RuleBase" id="RU363032"/>
    </source>
</evidence>